<evidence type="ECO:0000259" key="2">
    <source>
        <dbReference type="Pfam" id="PF00156"/>
    </source>
</evidence>
<proteinExistence type="inferred from homology"/>
<feature type="domain" description="Phosphoribosyltransferase" evidence="2">
    <location>
        <begin position="13"/>
        <end position="71"/>
    </location>
</feature>
<dbReference type="InterPro" id="IPR000836">
    <property type="entry name" value="PRTase_dom"/>
</dbReference>
<evidence type="ECO:0000256" key="1">
    <source>
        <dbReference type="ARBA" id="ARBA00008007"/>
    </source>
</evidence>
<dbReference type="Gene3D" id="3.40.50.2020">
    <property type="match status" value="1"/>
</dbReference>
<dbReference type="PANTHER" id="PTHR47505:SF1">
    <property type="entry name" value="DNA UTILIZATION PROTEIN YHGH"/>
    <property type="match status" value="1"/>
</dbReference>
<gene>
    <name evidence="3" type="ORF">S03H2_11493</name>
</gene>
<dbReference type="PANTHER" id="PTHR47505">
    <property type="entry name" value="DNA UTILIZATION PROTEIN YHGH"/>
    <property type="match status" value="1"/>
</dbReference>
<comment type="similarity">
    <text evidence="1">Belongs to the ComF/GntX family.</text>
</comment>
<protein>
    <recommendedName>
        <fullName evidence="2">Phosphoribosyltransferase domain-containing protein</fullName>
    </recommendedName>
</protein>
<dbReference type="AlphaFoldDB" id="X1GLB6"/>
<dbReference type="EMBL" id="BARU01005864">
    <property type="protein sequence ID" value="GAH42419.1"/>
    <property type="molecule type" value="Genomic_DNA"/>
</dbReference>
<dbReference type="InterPro" id="IPR051910">
    <property type="entry name" value="ComF/GntX_DNA_util-trans"/>
</dbReference>
<reference evidence="3" key="1">
    <citation type="journal article" date="2014" name="Front. Microbiol.">
        <title>High frequency of phylogenetically diverse reductive dehalogenase-homologous genes in deep subseafloor sedimentary metagenomes.</title>
        <authorList>
            <person name="Kawai M."/>
            <person name="Futagami T."/>
            <person name="Toyoda A."/>
            <person name="Takaki Y."/>
            <person name="Nishi S."/>
            <person name="Hori S."/>
            <person name="Arai W."/>
            <person name="Tsubouchi T."/>
            <person name="Morono Y."/>
            <person name="Uchiyama I."/>
            <person name="Ito T."/>
            <person name="Fujiyama A."/>
            <person name="Inagaki F."/>
            <person name="Takami H."/>
        </authorList>
    </citation>
    <scope>NUCLEOTIDE SEQUENCE</scope>
    <source>
        <strain evidence="3">Expedition CK06-06</strain>
    </source>
</reference>
<organism evidence="3">
    <name type="scientific">marine sediment metagenome</name>
    <dbReference type="NCBI Taxonomy" id="412755"/>
    <lineage>
        <taxon>unclassified sequences</taxon>
        <taxon>metagenomes</taxon>
        <taxon>ecological metagenomes</taxon>
    </lineage>
</organism>
<dbReference type="Pfam" id="PF00156">
    <property type="entry name" value="Pribosyltran"/>
    <property type="match status" value="1"/>
</dbReference>
<dbReference type="InterPro" id="IPR029057">
    <property type="entry name" value="PRTase-like"/>
</dbReference>
<evidence type="ECO:0000313" key="3">
    <source>
        <dbReference type="EMBL" id="GAH42419.1"/>
    </source>
</evidence>
<dbReference type="CDD" id="cd06223">
    <property type="entry name" value="PRTases_typeI"/>
    <property type="match status" value="1"/>
</dbReference>
<comment type="caution">
    <text evidence="3">The sequence shown here is derived from an EMBL/GenBank/DDBJ whole genome shotgun (WGS) entry which is preliminary data.</text>
</comment>
<accession>X1GLB6</accession>
<sequence>QRQTSEQKVFENSYLKADNVRDAFTYKNPPEIKDKSILLIDDIFDSGATVKEIGRYLTNLGAKRIALLVIARTVGGDLV</sequence>
<feature type="non-terminal residue" evidence="3">
    <location>
        <position position="1"/>
    </location>
</feature>
<dbReference type="SUPFAM" id="SSF53271">
    <property type="entry name" value="PRTase-like"/>
    <property type="match status" value="1"/>
</dbReference>
<name>X1GLB6_9ZZZZ</name>